<feature type="region of interest" description="Disordered" evidence="1">
    <location>
        <begin position="91"/>
        <end position="112"/>
    </location>
</feature>
<evidence type="ECO:0000313" key="2">
    <source>
        <dbReference type="EMBL" id="KAK6477630.1"/>
    </source>
</evidence>
<reference evidence="2 3" key="1">
    <citation type="submission" date="2021-05" db="EMBL/GenBank/DDBJ databases">
        <authorList>
            <person name="Zahm M."/>
            <person name="Klopp C."/>
            <person name="Cabau C."/>
            <person name="Kuhl H."/>
            <person name="Suciu R."/>
            <person name="Ciorpac M."/>
            <person name="Holostenco D."/>
            <person name="Gessner J."/>
            <person name="Wuertz S."/>
            <person name="Hohne C."/>
            <person name="Stock M."/>
            <person name="Gislard M."/>
            <person name="Lluch J."/>
            <person name="Milhes M."/>
            <person name="Lampietro C."/>
            <person name="Lopez Roques C."/>
            <person name="Donnadieu C."/>
            <person name="Du K."/>
            <person name="Schartl M."/>
            <person name="Guiguen Y."/>
        </authorList>
    </citation>
    <scope>NUCLEOTIDE SEQUENCE [LARGE SCALE GENOMIC DNA]</scope>
    <source>
        <strain evidence="2">Hh-F2</strain>
        <tissue evidence="2">Blood</tissue>
    </source>
</reference>
<keyword evidence="3" id="KW-1185">Reference proteome</keyword>
<dbReference type="Proteomes" id="UP001369086">
    <property type="component" value="Unassembled WGS sequence"/>
</dbReference>
<gene>
    <name evidence="2" type="ORF">HHUSO_G22630</name>
</gene>
<protein>
    <submittedName>
        <fullName evidence="2">Uncharacterized protein</fullName>
    </submittedName>
</protein>
<feature type="compositionally biased region" description="Basic and acidic residues" evidence="1">
    <location>
        <begin position="220"/>
        <end position="229"/>
    </location>
</feature>
<name>A0ABR0YYF5_HUSHU</name>
<accession>A0ABR0YYF5</accession>
<sequence>MAGSRSGGELVLHGHKANIGVKMKGYLSSSQRTSTTRHLSACAPPDSLGSPPDRRPWDDAAQPPVSRGSPDIDELERSLRELKMQVRSLASSLDLGSRTEGAGGSDMTTSTLDRAPCREHASMDWFLNPEHLVDSPRGAPQYPALQGPGGAGADRAVSPAGRLGSELISRLYPSLSWGSALDLPFSLGSPHVIGVRSLLPPDPPVRTRRPRSRAPPPRSCRGDPRDPRARSLSPQPKRKRCHHSRSHSPRPPWRPSRWGDRQPWSPYSLAPPALHTAPGALELGERFLWSLQEAYHSLLEQSPYQLELSRLRLERLHVEEDLLLQLKRQQELERTRGPREQWQERRHGWTRSRETCTCQLSGEWGRVGRSAQSRVLTSHFLNEYRSRLQWKVKHLLDKVIY</sequence>
<evidence type="ECO:0000313" key="3">
    <source>
        <dbReference type="Proteomes" id="UP001369086"/>
    </source>
</evidence>
<feature type="compositionally biased region" description="Basic residues" evidence="1">
    <location>
        <begin position="236"/>
        <end position="248"/>
    </location>
</feature>
<feature type="compositionally biased region" description="Polar residues" evidence="1">
    <location>
        <begin position="27"/>
        <end position="38"/>
    </location>
</feature>
<feature type="region of interest" description="Disordered" evidence="1">
    <location>
        <begin position="21"/>
        <end position="75"/>
    </location>
</feature>
<proteinExistence type="predicted"/>
<comment type="caution">
    <text evidence="2">The sequence shown here is derived from an EMBL/GenBank/DDBJ whole genome shotgun (WGS) entry which is preliminary data.</text>
</comment>
<organism evidence="2 3">
    <name type="scientific">Huso huso</name>
    <name type="common">Beluga</name>
    <name type="synonym">Acipenser huso</name>
    <dbReference type="NCBI Taxonomy" id="61971"/>
    <lineage>
        <taxon>Eukaryota</taxon>
        <taxon>Metazoa</taxon>
        <taxon>Chordata</taxon>
        <taxon>Craniata</taxon>
        <taxon>Vertebrata</taxon>
        <taxon>Euteleostomi</taxon>
        <taxon>Actinopterygii</taxon>
        <taxon>Chondrostei</taxon>
        <taxon>Acipenseriformes</taxon>
        <taxon>Acipenseridae</taxon>
        <taxon>Huso</taxon>
    </lineage>
</organism>
<evidence type="ECO:0000256" key="1">
    <source>
        <dbReference type="SAM" id="MobiDB-lite"/>
    </source>
</evidence>
<feature type="region of interest" description="Disordered" evidence="1">
    <location>
        <begin position="197"/>
        <end position="257"/>
    </location>
</feature>
<dbReference type="EMBL" id="JAHFZB010000021">
    <property type="protein sequence ID" value="KAK6477630.1"/>
    <property type="molecule type" value="Genomic_DNA"/>
</dbReference>
<feature type="region of interest" description="Disordered" evidence="1">
    <location>
        <begin position="131"/>
        <end position="158"/>
    </location>
</feature>